<gene>
    <name evidence="12" type="ORF">GDO78_017477</name>
</gene>
<evidence type="ECO:0000259" key="10">
    <source>
        <dbReference type="PROSITE" id="PS50089"/>
    </source>
</evidence>
<dbReference type="InterPro" id="IPR013320">
    <property type="entry name" value="ConA-like_dom_sf"/>
</dbReference>
<dbReference type="SMART" id="SM00589">
    <property type="entry name" value="PRY"/>
    <property type="match status" value="1"/>
</dbReference>
<dbReference type="Pfam" id="PF13765">
    <property type="entry name" value="PRY"/>
    <property type="match status" value="1"/>
</dbReference>
<dbReference type="InterPro" id="IPR043136">
    <property type="entry name" value="B30.2/SPRY_sf"/>
</dbReference>
<feature type="compositionally biased region" description="Acidic residues" evidence="9">
    <location>
        <begin position="91"/>
        <end position="106"/>
    </location>
</feature>
<feature type="domain" description="RING-type" evidence="10">
    <location>
        <begin position="14"/>
        <end position="56"/>
    </location>
</feature>
<dbReference type="Pfam" id="PF15227">
    <property type="entry name" value="zf-C3HC4_4"/>
    <property type="match status" value="1"/>
</dbReference>
<dbReference type="SMART" id="SM00184">
    <property type="entry name" value="RING"/>
    <property type="match status" value="1"/>
</dbReference>
<evidence type="ECO:0000259" key="11">
    <source>
        <dbReference type="PROSITE" id="PS50188"/>
    </source>
</evidence>
<dbReference type="InterPro" id="IPR001841">
    <property type="entry name" value="Znf_RING"/>
</dbReference>
<keyword evidence="3 7" id="KW-0863">Zinc-finger</keyword>
<dbReference type="AlphaFoldDB" id="A0A8J6BLN8"/>
<evidence type="ECO:0000256" key="9">
    <source>
        <dbReference type="SAM" id="MobiDB-lite"/>
    </source>
</evidence>
<dbReference type="InterPro" id="IPR051051">
    <property type="entry name" value="E3_ubiq-ligase_TRIM/RNF"/>
</dbReference>
<keyword evidence="5" id="KW-0391">Immunity</keyword>
<dbReference type="Proteomes" id="UP000770717">
    <property type="component" value="Unassembled WGS sequence"/>
</dbReference>
<comment type="caution">
    <text evidence="12">The sequence shown here is derived from an EMBL/GenBank/DDBJ whole genome shotgun (WGS) entry which is preliminary data.</text>
</comment>
<dbReference type="CDD" id="cd16597">
    <property type="entry name" value="RING-HC_TRIM25_C-IV"/>
    <property type="match status" value="1"/>
</dbReference>
<keyword evidence="6 8" id="KW-0175">Coiled coil</keyword>
<feature type="region of interest" description="Disordered" evidence="9">
    <location>
        <begin position="83"/>
        <end position="108"/>
    </location>
</feature>
<protein>
    <recommendedName>
        <fullName evidence="14">Tripartite motif containing 25</fullName>
    </recommendedName>
</protein>
<dbReference type="Pfam" id="PF00622">
    <property type="entry name" value="SPRY"/>
    <property type="match status" value="1"/>
</dbReference>
<dbReference type="Pfam" id="PF25600">
    <property type="entry name" value="TRIM_CC"/>
    <property type="match status" value="1"/>
</dbReference>
<accession>A0A8J6BLN8</accession>
<keyword evidence="13" id="KW-1185">Reference proteome</keyword>
<dbReference type="InterPro" id="IPR013083">
    <property type="entry name" value="Znf_RING/FYVE/PHD"/>
</dbReference>
<dbReference type="InterPro" id="IPR001870">
    <property type="entry name" value="B30.2/SPRY"/>
</dbReference>
<dbReference type="Gene3D" id="4.10.830.40">
    <property type="match status" value="1"/>
</dbReference>
<evidence type="ECO:0000256" key="6">
    <source>
        <dbReference type="ARBA" id="ARBA00023054"/>
    </source>
</evidence>
<dbReference type="PROSITE" id="PS00518">
    <property type="entry name" value="ZF_RING_1"/>
    <property type="match status" value="1"/>
</dbReference>
<evidence type="ECO:0000256" key="1">
    <source>
        <dbReference type="ARBA" id="ARBA00022588"/>
    </source>
</evidence>
<feature type="coiled-coil region" evidence="8">
    <location>
        <begin position="214"/>
        <end position="309"/>
    </location>
</feature>
<feature type="region of interest" description="Disordered" evidence="9">
    <location>
        <begin position="366"/>
        <end position="438"/>
    </location>
</feature>
<feature type="domain" description="B30.2/SPRY" evidence="11">
    <location>
        <begin position="436"/>
        <end position="630"/>
    </location>
</feature>
<evidence type="ECO:0000313" key="12">
    <source>
        <dbReference type="EMBL" id="KAG9465950.1"/>
    </source>
</evidence>
<dbReference type="GO" id="GO:0045087">
    <property type="term" value="P:innate immune response"/>
    <property type="evidence" value="ECO:0007669"/>
    <property type="project" value="UniProtKB-KW"/>
</dbReference>
<dbReference type="Gene3D" id="3.30.160.60">
    <property type="entry name" value="Classic Zinc Finger"/>
    <property type="match status" value="1"/>
</dbReference>
<evidence type="ECO:0000256" key="7">
    <source>
        <dbReference type="PROSITE-ProRule" id="PRU00175"/>
    </source>
</evidence>
<dbReference type="SMART" id="SM00449">
    <property type="entry name" value="SPRY"/>
    <property type="match status" value="1"/>
</dbReference>
<keyword evidence="4" id="KW-0862">Zinc</keyword>
<dbReference type="Gene3D" id="3.30.40.10">
    <property type="entry name" value="Zinc/RING finger domain, C3HC4 (zinc finger)"/>
    <property type="match status" value="1"/>
</dbReference>
<organism evidence="12 13">
    <name type="scientific">Eleutherodactylus coqui</name>
    <name type="common">Puerto Rican coqui</name>
    <dbReference type="NCBI Taxonomy" id="57060"/>
    <lineage>
        <taxon>Eukaryota</taxon>
        <taxon>Metazoa</taxon>
        <taxon>Chordata</taxon>
        <taxon>Craniata</taxon>
        <taxon>Vertebrata</taxon>
        <taxon>Euteleostomi</taxon>
        <taxon>Amphibia</taxon>
        <taxon>Batrachia</taxon>
        <taxon>Anura</taxon>
        <taxon>Neobatrachia</taxon>
        <taxon>Hyloidea</taxon>
        <taxon>Eleutherodactylidae</taxon>
        <taxon>Eleutherodactylinae</taxon>
        <taxon>Eleutherodactylus</taxon>
        <taxon>Eleutherodactylus</taxon>
    </lineage>
</organism>
<dbReference type="GO" id="GO:0005737">
    <property type="term" value="C:cytoplasm"/>
    <property type="evidence" value="ECO:0007669"/>
    <property type="project" value="UniProtKB-ARBA"/>
</dbReference>
<dbReference type="InterPro" id="IPR058030">
    <property type="entry name" value="TRIM8/14/16/25/29/45/65_CC"/>
</dbReference>
<evidence type="ECO:0008006" key="14">
    <source>
        <dbReference type="Google" id="ProtNLM"/>
    </source>
</evidence>
<dbReference type="PROSITE" id="PS50188">
    <property type="entry name" value="B302_SPRY"/>
    <property type="match status" value="1"/>
</dbReference>
<sequence length="630" mass="71696">MAQSLEAMAEELSCSICLSLFTTPVTLPCGHNFCSQCLDLSWKGGEDSGYSCPQCRCVFPSKPALQKNTLLSNLVSQLAAARRAEPAPQEVEVEVEEDEEPEDEPGVPDRGAVLCDSCRRVAASKTCLTCMASFCQEHLLPHLQSPAFLDHLLSQPLGDLQQRKCQEHNKLMDHYCWDHGGCLCCYCALGHKSCKTLTLQEAKRQKELHFTNVLRSLNQKIEKAATTVEEVQCEQKRLQETTRKKKELLESEYDELKSLIDEERCRAMLKIEEEEKKVTSKFNYTQSVLSKKRQEYERMCSRVQSLLQEQDDLQFLKRATKVNDTTSKEPFKPKTEFDEKLLQGLYKNVVSLKDLVKSSIRQMAENPEWRSQPMQKASGAEAGLETEEAGKWRAARPKMQDEKPSTKNKVKKKPNPPTADASAPMPHERPHSVPHTKPAVPAANLREQFMRYAEKLYADPSTVHKKILISNLFTRLAVSDMPHNYPESLQRFVSCSQLLCSQSFSEGVHYWEILKEGGNFSGFGVAYQSIARTGTESRLGRNKVSWCIEWCNGKLQAWHDDKQTDLTTPNTNKYGVLLNCTEGFVSFYCIGKKFSEIYKFRAKFKEPLYPAFWMFSSKTVLVLNAFQLEP</sequence>
<dbReference type="InterPro" id="IPR006574">
    <property type="entry name" value="PRY"/>
</dbReference>
<dbReference type="PRINTS" id="PR01407">
    <property type="entry name" value="BUTYPHLNCDUF"/>
</dbReference>
<evidence type="ECO:0000256" key="3">
    <source>
        <dbReference type="ARBA" id="ARBA00022771"/>
    </source>
</evidence>
<dbReference type="GO" id="GO:0008270">
    <property type="term" value="F:zinc ion binding"/>
    <property type="evidence" value="ECO:0007669"/>
    <property type="project" value="UniProtKB-KW"/>
</dbReference>
<evidence type="ECO:0000256" key="4">
    <source>
        <dbReference type="ARBA" id="ARBA00022833"/>
    </source>
</evidence>
<dbReference type="Gene3D" id="2.60.120.920">
    <property type="match status" value="1"/>
</dbReference>
<keyword evidence="2" id="KW-0479">Metal-binding</keyword>
<keyword evidence="1" id="KW-0399">Innate immunity</keyword>
<name>A0A8J6BLN8_ELECQ</name>
<dbReference type="PANTHER" id="PTHR25465:SF77">
    <property type="entry name" value="E3 UBIQUITIN_ISG15 LIGASE TRIM25"/>
    <property type="match status" value="1"/>
</dbReference>
<dbReference type="PANTHER" id="PTHR25465">
    <property type="entry name" value="B-BOX DOMAIN CONTAINING"/>
    <property type="match status" value="1"/>
</dbReference>
<dbReference type="CDD" id="cd19769">
    <property type="entry name" value="Bbox2_TRIM16-like"/>
    <property type="match status" value="1"/>
</dbReference>
<dbReference type="EMBL" id="WNTK01002524">
    <property type="protein sequence ID" value="KAG9465950.1"/>
    <property type="molecule type" value="Genomic_DNA"/>
</dbReference>
<dbReference type="InterPro" id="IPR017907">
    <property type="entry name" value="Znf_RING_CS"/>
</dbReference>
<evidence type="ECO:0000313" key="13">
    <source>
        <dbReference type="Proteomes" id="UP000770717"/>
    </source>
</evidence>
<dbReference type="SUPFAM" id="SSF57850">
    <property type="entry name" value="RING/U-box"/>
    <property type="match status" value="1"/>
</dbReference>
<evidence type="ECO:0000256" key="2">
    <source>
        <dbReference type="ARBA" id="ARBA00022723"/>
    </source>
</evidence>
<dbReference type="InterPro" id="IPR003877">
    <property type="entry name" value="SPRY_dom"/>
</dbReference>
<dbReference type="InterPro" id="IPR003879">
    <property type="entry name" value="Butyrophylin_SPRY"/>
</dbReference>
<proteinExistence type="predicted"/>
<dbReference type="SUPFAM" id="SSF57845">
    <property type="entry name" value="B-box zinc-binding domain"/>
    <property type="match status" value="1"/>
</dbReference>
<dbReference type="OrthoDB" id="6270329at2759"/>
<reference evidence="12" key="1">
    <citation type="thesis" date="2020" institute="ProQuest LLC" country="789 East Eisenhower Parkway, Ann Arbor, MI, USA">
        <title>Comparative Genomics and Chromosome Evolution.</title>
        <authorList>
            <person name="Mudd A.B."/>
        </authorList>
    </citation>
    <scope>NUCLEOTIDE SEQUENCE</scope>
    <source>
        <strain evidence="12">HN-11 Male</strain>
        <tissue evidence="12">Kidney and liver</tissue>
    </source>
</reference>
<dbReference type="PROSITE" id="PS50089">
    <property type="entry name" value="ZF_RING_2"/>
    <property type="match status" value="1"/>
</dbReference>
<dbReference type="SUPFAM" id="SSF49899">
    <property type="entry name" value="Concanavalin A-like lectins/glucanases"/>
    <property type="match status" value="1"/>
</dbReference>
<evidence type="ECO:0000256" key="5">
    <source>
        <dbReference type="ARBA" id="ARBA00022859"/>
    </source>
</evidence>
<evidence type="ECO:0000256" key="8">
    <source>
        <dbReference type="SAM" id="Coils"/>
    </source>
</evidence>